<proteinExistence type="predicted"/>
<evidence type="ECO:0000313" key="7">
    <source>
        <dbReference type="Proteomes" id="UP000078225"/>
    </source>
</evidence>
<dbReference type="Proteomes" id="UP000078225">
    <property type="component" value="Unassembled WGS sequence"/>
</dbReference>
<dbReference type="PANTHER" id="PTHR30136:SF35">
    <property type="entry name" value="HTH-TYPE TRANSCRIPTIONAL REGULATOR RV1719"/>
    <property type="match status" value="1"/>
</dbReference>
<dbReference type="Gene3D" id="1.10.10.10">
    <property type="entry name" value="Winged helix-like DNA-binding domain superfamily/Winged helix DNA-binding domain"/>
    <property type="match status" value="1"/>
</dbReference>
<sequence length="251" mass="27914">MPDEKSSRARGVDRVIDIFRQLHIARQPMPVRSLIQATGAPRSSVYELVSLLSEAGLVEQDQDGNVFFGREMHYYGADYMAHNDLIRRAHQLMVELVAQHGETVQLCMLEGNKYTVVLSESSNAHPFKITSDIGVRVPIPWTATGRLLLSHWSDSAILDLIPEQDYRLAGGQVLDKQAFLDDVHRAGHQGYCLTEGLSESFTCCMAAPVCSRHGQAVAAVCFMVSRDTSPERRKMLLDELILAGQKLSNFA</sequence>
<comment type="caution">
    <text evidence="6">The sequence shown here is derived from an EMBL/GenBank/DDBJ whole genome shotgun (WGS) entry which is preliminary data.</text>
</comment>
<dbReference type="AlphaFoldDB" id="A0A1B7L8U7"/>
<dbReference type="InterPro" id="IPR050707">
    <property type="entry name" value="HTH_MetabolicPath_Reg"/>
</dbReference>
<keyword evidence="3" id="KW-0804">Transcription</keyword>
<dbReference type="InterPro" id="IPR014757">
    <property type="entry name" value="Tscrpt_reg_IclR_C"/>
</dbReference>
<dbReference type="Gene3D" id="3.30.450.40">
    <property type="match status" value="1"/>
</dbReference>
<dbReference type="GO" id="GO:0045892">
    <property type="term" value="P:negative regulation of DNA-templated transcription"/>
    <property type="evidence" value="ECO:0007669"/>
    <property type="project" value="TreeGrafter"/>
</dbReference>
<dbReference type="STRING" id="1691903.A9B99_03440"/>
<keyword evidence="7" id="KW-1185">Reference proteome</keyword>
<dbReference type="Pfam" id="PF01614">
    <property type="entry name" value="IclR_C"/>
    <property type="match status" value="1"/>
</dbReference>
<dbReference type="InterPro" id="IPR029016">
    <property type="entry name" value="GAF-like_dom_sf"/>
</dbReference>
<protein>
    <submittedName>
        <fullName evidence="6">IclR family transcriptional regulator</fullName>
    </submittedName>
</protein>
<dbReference type="InterPro" id="IPR036390">
    <property type="entry name" value="WH_DNA-bd_sf"/>
</dbReference>
<gene>
    <name evidence="6" type="ORF">A9B99_03440</name>
</gene>
<dbReference type="PROSITE" id="PS51078">
    <property type="entry name" value="ICLR_ED"/>
    <property type="match status" value="1"/>
</dbReference>
<dbReference type="Pfam" id="PF09339">
    <property type="entry name" value="HTH_IclR"/>
    <property type="match status" value="1"/>
</dbReference>
<reference evidence="7" key="1">
    <citation type="submission" date="2016-05" db="EMBL/GenBank/DDBJ databases">
        <authorList>
            <person name="Behera P."/>
            <person name="Vaishampayan P."/>
            <person name="Singh N."/>
            <person name="Raina V."/>
            <person name="Suar M."/>
            <person name="Pattnaik A."/>
            <person name="Rastogi G."/>
        </authorList>
    </citation>
    <scope>NUCLEOTIDE SEQUENCE [LARGE SCALE GENOMIC DNA]</scope>
    <source>
        <strain evidence="7">MP23</strain>
    </source>
</reference>
<evidence type="ECO:0000256" key="2">
    <source>
        <dbReference type="ARBA" id="ARBA00023125"/>
    </source>
</evidence>
<dbReference type="RefSeq" id="WP_064594629.1">
    <property type="nucleotide sequence ID" value="NZ_CP134782.1"/>
</dbReference>
<dbReference type="InterPro" id="IPR005471">
    <property type="entry name" value="Tscrpt_reg_IclR_N"/>
</dbReference>
<feature type="domain" description="HTH iclR-type" evidence="4">
    <location>
        <begin position="9"/>
        <end position="70"/>
    </location>
</feature>
<dbReference type="SUPFAM" id="SSF55781">
    <property type="entry name" value="GAF domain-like"/>
    <property type="match status" value="1"/>
</dbReference>
<evidence type="ECO:0000313" key="6">
    <source>
        <dbReference type="EMBL" id="OAT78769.1"/>
    </source>
</evidence>
<evidence type="ECO:0000256" key="3">
    <source>
        <dbReference type="ARBA" id="ARBA00023163"/>
    </source>
</evidence>
<dbReference type="OrthoDB" id="9790046at2"/>
<keyword evidence="2" id="KW-0238">DNA-binding</keyword>
<name>A0A1B7L8U7_9ENTR</name>
<feature type="domain" description="IclR-ED" evidence="5">
    <location>
        <begin position="71"/>
        <end position="251"/>
    </location>
</feature>
<dbReference type="EMBL" id="LYRP01000001">
    <property type="protein sequence ID" value="OAT78769.1"/>
    <property type="molecule type" value="Genomic_DNA"/>
</dbReference>
<dbReference type="InterPro" id="IPR036388">
    <property type="entry name" value="WH-like_DNA-bd_sf"/>
</dbReference>
<evidence type="ECO:0000259" key="4">
    <source>
        <dbReference type="PROSITE" id="PS51077"/>
    </source>
</evidence>
<dbReference type="GO" id="GO:0003677">
    <property type="term" value="F:DNA binding"/>
    <property type="evidence" value="ECO:0007669"/>
    <property type="project" value="UniProtKB-KW"/>
</dbReference>
<dbReference type="SMART" id="SM00346">
    <property type="entry name" value="HTH_ICLR"/>
    <property type="match status" value="1"/>
</dbReference>
<organism evidence="6 7">
    <name type="scientific">Mangrovibacter phragmitis</name>
    <dbReference type="NCBI Taxonomy" id="1691903"/>
    <lineage>
        <taxon>Bacteria</taxon>
        <taxon>Pseudomonadati</taxon>
        <taxon>Pseudomonadota</taxon>
        <taxon>Gammaproteobacteria</taxon>
        <taxon>Enterobacterales</taxon>
        <taxon>Enterobacteriaceae</taxon>
        <taxon>Mangrovibacter</taxon>
    </lineage>
</organism>
<keyword evidence="1" id="KW-0805">Transcription regulation</keyword>
<evidence type="ECO:0000256" key="1">
    <source>
        <dbReference type="ARBA" id="ARBA00023015"/>
    </source>
</evidence>
<dbReference type="GO" id="GO:0003700">
    <property type="term" value="F:DNA-binding transcription factor activity"/>
    <property type="evidence" value="ECO:0007669"/>
    <property type="project" value="TreeGrafter"/>
</dbReference>
<evidence type="ECO:0000259" key="5">
    <source>
        <dbReference type="PROSITE" id="PS51078"/>
    </source>
</evidence>
<dbReference type="SUPFAM" id="SSF46785">
    <property type="entry name" value="Winged helix' DNA-binding domain"/>
    <property type="match status" value="1"/>
</dbReference>
<accession>A0A1B7L8U7</accession>
<dbReference type="PANTHER" id="PTHR30136">
    <property type="entry name" value="HELIX-TURN-HELIX TRANSCRIPTIONAL REGULATOR, ICLR FAMILY"/>
    <property type="match status" value="1"/>
</dbReference>
<dbReference type="PROSITE" id="PS51077">
    <property type="entry name" value="HTH_ICLR"/>
    <property type="match status" value="1"/>
</dbReference>